<feature type="transmembrane region" description="Helical" evidence="2">
    <location>
        <begin position="405"/>
        <end position="425"/>
    </location>
</feature>
<comment type="caution">
    <text evidence="4">The sequence shown here is derived from an EMBL/GenBank/DDBJ whole genome shotgun (WGS) entry which is preliminary data.</text>
</comment>
<sequence>MTAGTATPTETPPPGPGRPARRPRRGSELAWAALGALLTAALTGSSLLGPEVPVAVLGGLVLVLVAASRPKAFALLTMVAIILSTPLQNTLGAAGSYADEGLVALAAVAFSTRRLVTEGRLVWLPGSGWFLGYLAAGLLSAALAEVPAGTAVPAAYIAVKGVVFAFALAQLRWTREDLVSLVRAGITVVVVVALSGAVNLVAPGPWAQLTTGNPPISFLGPVPALNGIFQHPAAFSRFCGVLAVGGLVYGLVVRRSLGNTVLVLLSGGLAFLTLQVKSIVGLLATLGIVGVRFLRPAGVAALVCTLPLAAIVAVPPLVSLIGGDLDLYLTQDSARSLLTQGGVTVAAQYFPFGAGFGRYGSATAATDYSPLYYALGFPGRYGLGPGPDGGQFLNDTQWPAVFGEAGWIGAAFFAAGLVCLAVSLCRRTRADEDVLVRWLRVTGLGWMVLLLVETTAAPVFVSTPSFPFVFAAAGVVASFRRTARDEQVPAVGVLPVEDAEQRPGGRHRWTAPEPAGPSPEH</sequence>
<evidence type="ECO:0000256" key="2">
    <source>
        <dbReference type="SAM" id="Phobius"/>
    </source>
</evidence>
<feature type="region of interest" description="Disordered" evidence="1">
    <location>
        <begin position="494"/>
        <end position="521"/>
    </location>
</feature>
<name>A0A323VDT9_9ACTN</name>
<feature type="transmembrane region" description="Helical" evidence="2">
    <location>
        <begin position="458"/>
        <end position="479"/>
    </location>
</feature>
<dbReference type="OrthoDB" id="4981425at2"/>
<protein>
    <recommendedName>
        <fullName evidence="7">O-antigen ligase domain-containing protein</fullName>
    </recommendedName>
</protein>
<feature type="transmembrane region" description="Helical" evidence="2">
    <location>
        <begin position="150"/>
        <end position="169"/>
    </location>
</feature>
<dbReference type="Proteomes" id="UP000247602">
    <property type="component" value="Unassembled WGS sequence"/>
</dbReference>
<organism evidence="4 5">
    <name type="scientific">Modestobacter versicolor</name>
    <dbReference type="NCBI Taxonomy" id="429133"/>
    <lineage>
        <taxon>Bacteria</taxon>
        <taxon>Bacillati</taxon>
        <taxon>Actinomycetota</taxon>
        <taxon>Actinomycetes</taxon>
        <taxon>Geodermatophilales</taxon>
        <taxon>Geodermatophilaceae</taxon>
        <taxon>Modestobacter</taxon>
    </lineage>
</organism>
<dbReference type="EMBL" id="JACIBU010000001">
    <property type="protein sequence ID" value="MBB3676973.1"/>
    <property type="molecule type" value="Genomic_DNA"/>
</dbReference>
<evidence type="ECO:0000313" key="4">
    <source>
        <dbReference type="EMBL" id="PZA22887.1"/>
    </source>
</evidence>
<feature type="transmembrane region" description="Helical" evidence="2">
    <location>
        <begin position="29"/>
        <end position="48"/>
    </location>
</feature>
<dbReference type="AlphaFoldDB" id="A0A323VDT9"/>
<accession>A0A323VDT9</accession>
<gene>
    <name evidence="4" type="ORF">DMO24_02810</name>
    <name evidence="3" type="ORF">FHX36_002708</name>
</gene>
<evidence type="ECO:0008006" key="7">
    <source>
        <dbReference type="Google" id="ProtNLM"/>
    </source>
</evidence>
<reference evidence="4 5" key="1">
    <citation type="submission" date="2018-06" db="EMBL/GenBank/DDBJ databases">
        <title>Draft genome sequence of Modestobacter versicolor CP153-2.</title>
        <authorList>
            <person name="Gundlapally S.R."/>
        </authorList>
    </citation>
    <scope>NUCLEOTIDE SEQUENCE [LARGE SCALE GENOMIC DNA]</scope>
    <source>
        <strain evidence="4 5">CP153-2</strain>
    </source>
</reference>
<evidence type="ECO:0000313" key="6">
    <source>
        <dbReference type="Proteomes" id="UP000580718"/>
    </source>
</evidence>
<feature type="transmembrane region" description="Helical" evidence="2">
    <location>
        <begin position="298"/>
        <end position="318"/>
    </location>
</feature>
<evidence type="ECO:0000256" key="1">
    <source>
        <dbReference type="SAM" id="MobiDB-lite"/>
    </source>
</evidence>
<keyword evidence="2" id="KW-0812">Transmembrane</keyword>
<feature type="transmembrane region" description="Helical" evidence="2">
    <location>
        <begin position="121"/>
        <end position="144"/>
    </location>
</feature>
<feature type="transmembrane region" description="Helical" evidence="2">
    <location>
        <begin position="54"/>
        <end position="83"/>
    </location>
</feature>
<feature type="transmembrane region" description="Helical" evidence="2">
    <location>
        <begin position="434"/>
        <end position="452"/>
    </location>
</feature>
<evidence type="ECO:0000313" key="3">
    <source>
        <dbReference type="EMBL" id="MBB3676973.1"/>
    </source>
</evidence>
<proteinExistence type="predicted"/>
<dbReference type="EMBL" id="QKNV01000017">
    <property type="protein sequence ID" value="PZA22887.1"/>
    <property type="molecule type" value="Genomic_DNA"/>
</dbReference>
<dbReference type="RefSeq" id="WP_110550829.1">
    <property type="nucleotide sequence ID" value="NZ_JACIBU010000001.1"/>
</dbReference>
<dbReference type="Proteomes" id="UP000580718">
    <property type="component" value="Unassembled WGS sequence"/>
</dbReference>
<reference evidence="3 6" key="2">
    <citation type="submission" date="2020-08" db="EMBL/GenBank/DDBJ databases">
        <title>Sequencing the genomes of 1000 actinobacteria strains.</title>
        <authorList>
            <person name="Klenk H.-P."/>
        </authorList>
    </citation>
    <scope>NUCLEOTIDE SEQUENCE [LARGE SCALE GENOMIC DNA]</scope>
    <source>
        <strain evidence="3 6">DSM 16678</strain>
    </source>
</reference>
<keyword evidence="5" id="KW-1185">Reference proteome</keyword>
<feature type="transmembrane region" description="Helical" evidence="2">
    <location>
        <begin position="261"/>
        <end position="286"/>
    </location>
</feature>
<feature type="transmembrane region" description="Helical" evidence="2">
    <location>
        <begin position="181"/>
        <end position="202"/>
    </location>
</feature>
<keyword evidence="2" id="KW-0472">Membrane</keyword>
<evidence type="ECO:0000313" key="5">
    <source>
        <dbReference type="Proteomes" id="UP000247602"/>
    </source>
</evidence>
<feature type="region of interest" description="Disordered" evidence="1">
    <location>
        <begin position="1"/>
        <end position="24"/>
    </location>
</feature>
<keyword evidence="2" id="KW-1133">Transmembrane helix</keyword>